<dbReference type="InterPro" id="IPR022643">
    <property type="entry name" value="De-COase2_C"/>
</dbReference>
<evidence type="ECO:0000259" key="11">
    <source>
        <dbReference type="Pfam" id="PF02784"/>
    </source>
</evidence>
<keyword evidence="4 12" id="KW-0456">Lyase</keyword>
<evidence type="ECO:0000256" key="9">
    <source>
        <dbReference type="RuleBase" id="RU003737"/>
    </source>
</evidence>
<reference evidence="12 13" key="1">
    <citation type="submission" date="2013-01" db="EMBL/GenBank/DDBJ databases">
        <authorList>
            <person name="Fiebig A."/>
            <person name="Goeker M."/>
            <person name="Klenk H.-P.P."/>
        </authorList>
    </citation>
    <scope>NUCLEOTIDE SEQUENCE [LARGE SCALE GENOMIC DNA]</scope>
    <source>
        <strain evidence="12 13">DSM 24838</strain>
    </source>
</reference>
<dbReference type="InterPro" id="IPR022644">
    <property type="entry name" value="De-COase2_N"/>
</dbReference>
<dbReference type="PRINTS" id="PR01182">
    <property type="entry name" value="ORNDCRBXLASE"/>
</dbReference>
<dbReference type="PANTHER" id="PTHR11482:SF6">
    <property type="entry name" value="ORNITHINE DECARBOXYLASE 1-RELATED"/>
    <property type="match status" value="1"/>
</dbReference>
<dbReference type="STRING" id="1123501.Wenmar_03101"/>
<feature type="domain" description="Orn/DAP/Arg decarboxylase 2 N-terminal" evidence="11">
    <location>
        <begin position="32"/>
        <end position="258"/>
    </location>
</feature>
<evidence type="ECO:0000256" key="2">
    <source>
        <dbReference type="ARBA" id="ARBA00008872"/>
    </source>
</evidence>
<accession>A0A0D0QBW9</accession>
<gene>
    <name evidence="12" type="ORF">Wenmar_03101</name>
</gene>
<dbReference type="InterPro" id="IPR029066">
    <property type="entry name" value="PLP-binding_barrel"/>
</dbReference>
<comment type="similarity">
    <text evidence="2 9">Belongs to the Orn/Lys/Arg decarboxylase class-II family.</text>
</comment>
<sequence length="372" mass="38601">MFDAPIPRDPVAHMAAGAGDVPVHYFSPAALDRRLASFGSGFPGLVTYAVKANPDEQVIARLCAGGMTAFDVASPEEIALVRRLCPGAALHYNNPVRSRGEIAAGLAAGVASWSVDCAGELDKLTDLLPQGAEIAVRFKLPVAGAAYDFGAKFGAEPEEAAELLAVVAARGYGPALTFHVGTQNTDPGAWETYLTAAADIARRAGVRPGRVNVGGGFPAARDGGAPDLAPFFAAIRRGAAAFDTSPALVCEPGRGLVADAFAYGVEVKSVRGSAIYLADGIYGGLSEFVSFALPRIRVVAPGGALRTAPPRPRTVWGPTCDSLDRIPGEVTLPGDLAEGDWLLFDGMGAYLNGVTTTFNGYGARRTVEVDRL</sequence>
<dbReference type="InterPro" id="IPR000183">
    <property type="entry name" value="Orn/DAP/Arg_de-COase"/>
</dbReference>
<keyword evidence="13" id="KW-1185">Reference proteome</keyword>
<protein>
    <recommendedName>
        <fullName evidence="6">ornithine decarboxylase</fullName>
        <ecNumber evidence="6">4.1.1.17</ecNumber>
    </recommendedName>
</protein>
<feature type="domain" description="Orn/DAP/Arg decarboxylase 2 C-terminal" evidence="10">
    <location>
        <begin position="259"/>
        <end position="348"/>
    </location>
</feature>
<dbReference type="SUPFAM" id="SSF51419">
    <property type="entry name" value="PLP-binding barrel"/>
    <property type="match status" value="1"/>
</dbReference>
<comment type="catalytic activity">
    <reaction evidence="7">
        <text>L-ornithine + H(+) = putrescine + CO2</text>
        <dbReference type="Rhea" id="RHEA:22964"/>
        <dbReference type="ChEBI" id="CHEBI:15378"/>
        <dbReference type="ChEBI" id="CHEBI:16526"/>
        <dbReference type="ChEBI" id="CHEBI:46911"/>
        <dbReference type="ChEBI" id="CHEBI:326268"/>
        <dbReference type="EC" id="4.1.1.17"/>
    </reaction>
</comment>
<feature type="modified residue" description="N6-(pyridoxal phosphate)lysine" evidence="8">
    <location>
        <position position="51"/>
    </location>
</feature>
<evidence type="ECO:0000256" key="1">
    <source>
        <dbReference type="ARBA" id="ARBA00001933"/>
    </source>
</evidence>
<dbReference type="InterPro" id="IPR009006">
    <property type="entry name" value="Ala_racemase/Decarboxylase_C"/>
</dbReference>
<evidence type="ECO:0000259" key="10">
    <source>
        <dbReference type="Pfam" id="PF00278"/>
    </source>
</evidence>
<evidence type="ECO:0000256" key="7">
    <source>
        <dbReference type="ARBA" id="ARBA00049127"/>
    </source>
</evidence>
<dbReference type="OrthoDB" id="9802147at2"/>
<organism evidence="12 13">
    <name type="scientific">Wenxinia marina DSM 24838</name>
    <dbReference type="NCBI Taxonomy" id="1123501"/>
    <lineage>
        <taxon>Bacteria</taxon>
        <taxon>Pseudomonadati</taxon>
        <taxon>Pseudomonadota</taxon>
        <taxon>Alphaproteobacteria</taxon>
        <taxon>Rhodobacterales</taxon>
        <taxon>Roseobacteraceae</taxon>
        <taxon>Wenxinia</taxon>
    </lineage>
</organism>
<dbReference type="PROSITE" id="PS00878">
    <property type="entry name" value="ODR_DC_2_1"/>
    <property type="match status" value="1"/>
</dbReference>
<keyword evidence="3 8" id="KW-0663">Pyridoxal phosphate</keyword>
<dbReference type="PATRIC" id="fig|1123501.6.peg.3222"/>
<dbReference type="AlphaFoldDB" id="A0A0D0QBW9"/>
<evidence type="ECO:0000256" key="6">
    <source>
        <dbReference type="ARBA" id="ARBA00034138"/>
    </source>
</evidence>
<evidence type="ECO:0000313" key="13">
    <source>
        <dbReference type="Proteomes" id="UP000035100"/>
    </source>
</evidence>
<comment type="cofactor">
    <cofactor evidence="1 8">
        <name>pyridoxal 5'-phosphate</name>
        <dbReference type="ChEBI" id="CHEBI:597326"/>
    </cofactor>
</comment>
<dbReference type="GO" id="GO:0033387">
    <property type="term" value="P:putrescine biosynthetic process from arginine, via ornithine"/>
    <property type="evidence" value="ECO:0007669"/>
    <property type="project" value="TreeGrafter"/>
</dbReference>
<dbReference type="PANTHER" id="PTHR11482">
    <property type="entry name" value="ARGININE/DIAMINOPIMELATE/ORNITHINE DECARBOXYLASE"/>
    <property type="match status" value="1"/>
</dbReference>
<dbReference type="InterPro" id="IPR022653">
    <property type="entry name" value="De-COase2_pyr-phos_BS"/>
</dbReference>
<proteinExistence type="inferred from homology"/>
<dbReference type="InterPro" id="IPR002433">
    <property type="entry name" value="Orn_de-COase"/>
</dbReference>
<feature type="active site" description="Proton donor" evidence="8">
    <location>
        <position position="320"/>
    </location>
</feature>
<dbReference type="EC" id="4.1.1.17" evidence="6"/>
<dbReference type="Pfam" id="PF00278">
    <property type="entry name" value="Orn_DAP_Arg_deC"/>
    <property type="match status" value="1"/>
</dbReference>
<dbReference type="Proteomes" id="UP000035100">
    <property type="component" value="Unassembled WGS sequence"/>
</dbReference>
<dbReference type="GO" id="GO:0004586">
    <property type="term" value="F:ornithine decarboxylase activity"/>
    <property type="evidence" value="ECO:0007669"/>
    <property type="project" value="UniProtKB-EC"/>
</dbReference>
<comment type="pathway">
    <text evidence="5">Amine and polyamine biosynthesis; putrescine biosynthesis via L-ornithine pathway; putrescine from L-ornithine: step 1/1.</text>
</comment>
<dbReference type="SUPFAM" id="SSF50621">
    <property type="entry name" value="Alanine racemase C-terminal domain-like"/>
    <property type="match status" value="1"/>
</dbReference>
<evidence type="ECO:0000256" key="8">
    <source>
        <dbReference type="PIRSR" id="PIRSR600183-50"/>
    </source>
</evidence>
<dbReference type="RefSeq" id="WP_018301891.1">
    <property type="nucleotide sequence ID" value="NZ_KB902279.1"/>
</dbReference>
<dbReference type="PRINTS" id="PR01179">
    <property type="entry name" value="ODADCRBXLASE"/>
</dbReference>
<dbReference type="eggNOG" id="COG0019">
    <property type="taxonomic scope" value="Bacteria"/>
</dbReference>
<comment type="caution">
    <text evidence="12">The sequence shown here is derived from an EMBL/GenBank/DDBJ whole genome shotgun (WGS) entry which is preliminary data.</text>
</comment>
<name>A0A0D0QBW9_9RHOB</name>
<evidence type="ECO:0000313" key="12">
    <source>
        <dbReference type="EMBL" id="KIQ68453.1"/>
    </source>
</evidence>
<dbReference type="GO" id="GO:0005737">
    <property type="term" value="C:cytoplasm"/>
    <property type="evidence" value="ECO:0007669"/>
    <property type="project" value="TreeGrafter"/>
</dbReference>
<dbReference type="Gene3D" id="3.20.20.10">
    <property type="entry name" value="Alanine racemase"/>
    <property type="match status" value="1"/>
</dbReference>
<dbReference type="Gene3D" id="2.40.37.10">
    <property type="entry name" value="Lyase, Ornithine Decarboxylase, Chain A, domain 1"/>
    <property type="match status" value="1"/>
</dbReference>
<evidence type="ECO:0000256" key="3">
    <source>
        <dbReference type="ARBA" id="ARBA00022898"/>
    </source>
</evidence>
<evidence type="ECO:0000256" key="4">
    <source>
        <dbReference type="ARBA" id="ARBA00023239"/>
    </source>
</evidence>
<dbReference type="EMBL" id="AONG01000014">
    <property type="protein sequence ID" value="KIQ68453.1"/>
    <property type="molecule type" value="Genomic_DNA"/>
</dbReference>
<dbReference type="Pfam" id="PF02784">
    <property type="entry name" value="Orn_Arg_deC_N"/>
    <property type="match status" value="1"/>
</dbReference>
<evidence type="ECO:0000256" key="5">
    <source>
        <dbReference type="ARBA" id="ARBA00034115"/>
    </source>
</evidence>